<reference evidence="1" key="1">
    <citation type="submission" date="2023-03" db="EMBL/GenBank/DDBJ databases">
        <title>Massive genome expansion in bonnet fungi (Mycena s.s.) driven by repeated elements and novel gene families across ecological guilds.</title>
        <authorList>
            <consortium name="Lawrence Berkeley National Laboratory"/>
            <person name="Harder C.B."/>
            <person name="Miyauchi S."/>
            <person name="Viragh M."/>
            <person name="Kuo A."/>
            <person name="Thoen E."/>
            <person name="Andreopoulos B."/>
            <person name="Lu D."/>
            <person name="Skrede I."/>
            <person name="Drula E."/>
            <person name="Henrissat B."/>
            <person name="Morin E."/>
            <person name="Kohler A."/>
            <person name="Barry K."/>
            <person name="LaButti K."/>
            <person name="Morin E."/>
            <person name="Salamov A."/>
            <person name="Lipzen A."/>
            <person name="Mereny Z."/>
            <person name="Hegedus B."/>
            <person name="Baldrian P."/>
            <person name="Stursova M."/>
            <person name="Weitz H."/>
            <person name="Taylor A."/>
            <person name="Grigoriev I.V."/>
            <person name="Nagy L.G."/>
            <person name="Martin F."/>
            <person name="Kauserud H."/>
        </authorList>
    </citation>
    <scope>NUCLEOTIDE SEQUENCE</scope>
    <source>
        <strain evidence="1">CBHHK188m</strain>
    </source>
</reference>
<keyword evidence="2" id="KW-1185">Reference proteome</keyword>
<proteinExistence type="predicted"/>
<dbReference type="AlphaFoldDB" id="A0AAD7JGW1"/>
<evidence type="ECO:0000313" key="2">
    <source>
        <dbReference type="Proteomes" id="UP001215280"/>
    </source>
</evidence>
<dbReference type="Proteomes" id="UP001215280">
    <property type="component" value="Unassembled WGS sequence"/>
</dbReference>
<dbReference type="EMBL" id="JARJLG010000043">
    <property type="protein sequence ID" value="KAJ7762330.1"/>
    <property type="molecule type" value="Genomic_DNA"/>
</dbReference>
<name>A0AAD7JGW1_9AGAR</name>
<organism evidence="1 2">
    <name type="scientific">Mycena maculata</name>
    <dbReference type="NCBI Taxonomy" id="230809"/>
    <lineage>
        <taxon>Eukaryota</taxon>
        <taxon>Fungi</taxon>
        <taxon>Dikarya</taxon>
        <taxon>Basidiomycota</taxon>
        <taxon>Agaricomycotina</taxon>
        <taxon>Agaricomycetes</taxon>
        <taxon>Agaricomycetidae</taxon>
        <taxon>Agaricales</taxon>
        <taxon>Marasmiineae</taxon>
        <taxon>Mycenaceae</taxon>
        <taxon>Mycena</taxon>
    </lineage>
</organism>
<comment type="caution">
    <text evidence="1">The sequence shown here is derived from an EMBL/GenBank/DDBJ whole genome shotgun (WGS) entry which is preliminary data.</text>
</comment>
<gene>
    <name evidence="1" type="ORF">DFH07DRAFT_690808</name>
</gene>
<sequence>EHSDQWSCNINAALQHDQILTDNIQFGSLALNNQLALNTWSGMLMDADSLPDNWTCTEGVLVGMR</sequence>
<accession>A0AAD7JGW1</accession>
<feature type="non-terminal residue" evidence="1">
    <location>
        <position position="65"/>
    </location>
</feature>
<protein>
    <submittedName>
        <fullName evidence="1">Uncharacterized protein</fullName>
    </submittedName>
</protein>
<evidence type="ECO:0000313" key="1">
    <source>
        <dbReference type="EMBL" id="KAJ7762330.1"/>
    </source>
</evidence>
<feature type="non-terminal residue" evidence="1">
    <location>
        <position position="1"/>
    </location>
</feature>